<reference evidence="1 2" key="1">
    <citation type="submission" date="2023-01" db="EMBL/GenBank/DDBJ databases">
        <authorList>
            <person name="Whitehead M."/>
        </authorList>
    </citation>
    <scope>NUCLEOTIDE SEQUENCE [LARGE SCALE GENOMIC DNA]</scope>
</reference>
<comment type="caution">
    <text evidence="1">The sequence shown here is derived from an EMBL/GenBank/DDBJ whole genome shotgun (WGS) entry which is preliminary data.</text>
</comment>
<evidence type="ECO:0000313" key="2">
    <source>
        <dbReference type="Proteomes" id="UP001160148"/>
    </source>
</evidence>
<proteinExistence type="predicted"/>
<sequence>MVHLRRSIGLAGTSTGNLATSIRQIYNREVVLNPEGAQNYTHLQSRFCLNKMRRHRRPKNPISIDQLANILNEPTTSTSYISTCPSVRFFQHDCQFMVDLERVGVVFANTDAIDKYRGELLQSITIAGVDGTFKTVPRNPPDLKKGYLLTFYIVFRNVSFPMVYALTTRMTQFT</sequence>
<dbReference type="EMBL" id="CARXXK010000002">
    <property type="protein sequence ID" value="CAI6359849.1"/>
    <property type="molecule type" value="Genomic_DNA"/>
</dbReference>
<name>A0AAV0WUY0_9HEMI</name>
<dbReference type="Proteomes" id="UP001160148">
    <property type="component" value="Unassembled WGS sequence"/>
</dbReference>
<gene>
    <name evidence="1" type="ORF">MEUPH1_LOCUS15217</name>
</gene>
<accession>A0AAV0WUY0</accession>
<dbReference type="AlphaFoldDB" id="A0AAV0WUY0"/>
<keyword evidence="2" id="KW-1185">Reference proteome</keyword>
<protein>
    <submittedName>
        <fullName evidence="1">Uncharacterized protein</fullName>
    </submittedName>
</protein>
<evidence type="ECO:0000313" key="1">
    <source>
        <dbReference type="EMBL" id="CAI6359849.1"/>
    </source>
</evidence>
<organism evidence="1 2">
    <name type="scientific">Macrosiphum euphorbiae</name>
    <name type="common">potato aphid</name>
    <dbReference type="NCBI Taxonomy" id="13131"/>
    <lineage>
        <taxon>Eukaryota</taxon>
        <taxon>Metazoa</taxon>
        <taxon>Ecdysozoa</taxon>
        <taxon>Arthropoda</taxon>
        <taxon>Hexapoda</taxon>
        <taxon>Insecta</taxon>
        <taxon>Pterygota</taxon>
        <taxon>Neoptera</taxon>
        <taxon>Paraneoptera</taxon>
        <taxon>Hemiptera</taxon>
        <taxon>Sternorrhyncha</taxon>
        <taxon>Aphidomorpha</taxon>
        <taxon>Aphidoidea</taxon>
        <taxon>Aphididae</taxon>
        <taxon>Macrosiphini</taxon>
        <taxon>Macrosiphum</taxon>
    </lineage>
</organism>